<keyword evidence="2" id="KW-1185">Reference proteome</keyword>
<dbReference type="VEuPathDB" id="FungiDB:T551_01255"/>
<dbReference type="OrthoDB" id="10338239at2759"/>
<proteinExistence type="predicted"/>
<name>A0A0W4ZS53_PNEJ7</name>
<comment type="caution">
    <text evidence="1">The sequence shown here is derived from an EMBL/GenBank/DDBJ whole genome shotgun (WGS) entry which is preliminary data.</text>
</comment>
<evidence type="ECO:0000313" key="2">
    <source>
        <dbReference type="Proteomes" id="UP000053447"/>
    </source>
</evidence>
<reference evidence="2" key="1">
    <citation type="journal article" date="2016" name="Nat. Commun.">
        <title>Genome analysis of three Pneumocystis species reveals adaptation mechanisms to life exclusively in mammalian hosts.</title>
        <authorList>
            <person name="Ma L."/>
            <person name="Chen Z."/>
            <person name="Huang D.W."/>
            <person name="Kutty G."/>
            <person name="Ishihara M."/>
            <person name="Wang H."/>
            <person name="Abouelleil A."/>
            <person name="Bishop L."/>
            <person name="Davey E."/>
            <person name="Deng R."/>
            <person name="Deng X."/>
            <person name="Fan L."/>
            <person name="Fantoni G."/>
            <person name="Fitzgerald M."/>
            <person name="Gogineni E."/>
            <person name="Goldberg J.M."/>
            <person name="Handley G."/>
            <person name="Hu X."/>
            <person name="Huber C."/>
            <person name="Jiao X."/>
            <person name="Jones K."/>
            <person name="Levin J.Z."/>
            <person name="Liu Y."/>
            <person name="Macdonald P."/>
            <person name="Melnikov A."/>
            <person name="Raley C."/>
            <person name="Sassi M."/>
            <person name="Sherman B.T."/>
            <person name="Song X."/>
            <person name="Sykes S."/>
            <person name="Tran B."/>
            <person name="Walsh L."/>
            <person name="Xia Y."/>
            <person name="Yang J."/>
            <person name="Young S."/>
            <person name="Zeng Q."/>
            <person name="Zheng X."/>
            <person name="Stephens R."/>
            <person name="Nusbaum C."/>
            <person name="Birren B.W."/>
            <person name="Azadi P."/>
            <person name="Lempicki R.A."/>
            <person name="Cuomo C.A."/>
            <person name="Kovacs J.A."/>
        </authorList>
    </citation>
    <scope>NUCLEOTIDE SEQUENCE [LARGE SCALE GENOMIC DNA]</scope>
    <source>
        <strain evidence="2">RU7</strain>
    </source>
</reference>
<dbReference type="GeneID" id="28939773"/>
<gene>
    <name evidence="1" type="ORF">T551_01255</name>
</gene>
<organism evidence="1 2">
    <name type="scientific">Pneumocystis jirovecii (strain RU7)</name>
    <name type="common">Human pneumocystis pneumonia agent</name>
    <dbReference type="NCBI Taxonomy" id="1408657"/>
    <lineage>
        <taxon>Eukaryota</taxon>
        <taxon>Fungi</taxon>
        <taxon>Dikarya</taxon>
        <taxon>Ascomycota</taxon>
        <taxon>Taphrinomycotina</taxon>
        <taxon>Pneumocystomycetes</taxon>
        <taxon>Pneumocystaceae</taxon>
        <taxon>Pneumocystis</taxon>
    </lineage>
</organism>
<accession>A0A0W4ZS53</accession>
<dbReference type="RefSeq" id="XP_018230172.1">
    <property type="nucleotide sequence ID" value="XM_018373518.1"/>
</dbReference>
<evidence type="ECO:0000313" key="1">
    <source>
        <dbReference type="EMBL" id="KTW31182.1"/>
    </source>
</evidence>
<dbReference type="AlphaFoldDB" id="A0A0W4ZS53"/>
<sequence>MFDIKEPKYADDELFKQKMDTLYMGLYQRWKMYREERVSSYFRNENVNEFCPVRDKKLRMYLRDVRCNREMLWSKRRQQDDDVLLDEQKMRSVFFAEEKQRRQCLEKEAMFNQITFEEIYDDSFINDDALIFIEKMEMLENQGLSYLVEKYFQ</sequence>
<protein>
    <submittedName>
        <fullName evidence="1">Uncharacterized protein</fullName>
    </submittedName>
</protein>
<dbReference type="Proteomes" id="UP000053447">
    <property type="component" value="Unassembled WGS sequence"/>
</dbReference>
<dbReference type="EMBL" id="LFWA01000005">
    <property type="protein sequence ID" value="KTW31182.1"/>
    <property type="molecule type" value="Genomic_DNA"/>
</dbReference>